<dbReference type="InterPro" id="IPR020846">
    <property type="entry name" value="MFS_dom"/>
</dbReference>
<feature type="transmembrane region" description="Helical" evidence="8">
    <location>
        <begin position="25"/>
        <end position="44"/>
    </location>
</feature>
<feature type="transmembrane region" description="Helical" evidence="8">
    <location>
        <begin position="387"/>
        <end position="409"/>
    </location>
</feature>
<dbReference type="GO" id="GO:1990961">
    <property type="term" value="P:xenobiotic detoxification by transmembrane export across the plasma membrane"/>
    <property type="evidence" value="ECO:0007669"/>
    <property type="project" value="InterPro"/>
</dbReference>
<dbReference type="GO" id="GO:0042910">
    <property type="term" value="F:xenobiotic transmembrane transporter activity"/>
    <property type="evidence" value="ECO:0007669"/>
    <property type="project" value="InterPro"/>
</dbReference>
<evidence type="ECO:0000256" key="4">
    <source>
        <dbReference type="ARBA" id="ARBA00022475"/>
    </source>
</evidence>
<dbReference type="KEGG" id="sgbi:P3F81_01315"/>
<evidence type="ECO:0000259" key="9">
    <source>
        <dbReference type="PROSITE" id="PS50850"/>
    </source>
</evidence>
<dbReference type="AlphaFoldDB" id="A0A9Y2AG12"/>
<dbReference type="PANTHER" id="PTHR23502:SF132">
    <property type="entry name" value="POLYAMINE TRANSPORTER 2-RELATED"/>
    <property type="match status" value="1"/>
</dbReference>
<evidence type="ECO:0000256" key="7">
    <source>
        <dbReference type="ARBA" id="ARBA00023136"/>
    </source>
</evidence>
<feature type="transmembrane region" description="Helical" evidence="8">
    <location>
        <begin position="264"/>
        <end position="287"/>
    </location>
</feature>
<keyword evidence="11" id="KW-1185">Reference proteome</keyword>
<dbReference type="PANTHER" id="PTHR23502">
    <property type="entry name" value="MAJOR FACILITATOR SUPERFAMILY"/>
    <property type="match status" value="1"/>
</dbReference>
<feature type="transmembrane region" description="Helical" evidence="8">
    <location>
        <begin position="325"/>
        <end position="349"/>
    </location>
</feature>
<dbReference type="Pfam" id="PF07690">
    <property type="entry name" value="MFS_1"/>
    <property type="match status" value="1"/>
</dbReference>
<evidence type="ECO:0000256" key="2">
    <source>
        <dbReference type="ARBA" id="ARBA00006236"/>
    </source>
</evidence>
<gene>
    <name evidence="10" type="ORF">P3F81_01315</name>
</gene>
<keyword evidence="6 8" id="KW-1133">Transmembrane helix</keyword>
<evidence type="ECO:0000256" key="6">
    <source>
        <dbReference type="ARBA" id="ARBA00022989"/>
    </source>
</evidence>
<feature type="transmembrane region" description="Helical" evidence="8">
    <location>
        <begin position="361"/>
        <end position="381"/>
    </location>
</feature>
<feature type="transmembrane region" description="Helical" evidence="8">
    <location>
        <begin position="153"/>
        <end position="177"/>
    </location>
</feature>
<dbReference type="NCBIfam" id="TIGR00710">
    <property type="entry name" value="efflux_Bcr_CflA"/>
    <property type="match status" value="1"/>
</dbReference>
<dbReference type="InterPro" id="IPR011701">
    <property type="entry name" value="MFS"/>
</dbReference>
<dbReference type="FunFam" id="1.20.1720.10:FF:000005">
    <property type="entry name" value="Bcr/CflA family efflux transporter"/>
    <property type="match status" value="1"/>
</dbReference>
<evidence type="ECO:0000256" key="5">
    <source>
        <dbReference type="ARBA" id="ARBA00022692"/>
    </source>
</evidence>
<keyword evidence="4 8" id="KW-1003">Cell membrane</keyword>
<proteinExistence type="inferred from homology"/>
<feature type="transmembrane region" description="Helical" evidence="8">
    <location>
        <begin position="183"/>
        <end position="203"/>
    </location>
</feature>
<feature type="transmembrane region" description="Helical" evidence="8">
    <location>
        <begin position="299"/>
        <end position="319"/>
    </location>
</feature>
<dbReference type="InterPro" id="IPR004812">
    <property type="entry name" value="Efflux_drug-R_Bcr/CmlA"/>
</dbReference>
<evidence type="ECO:0000256" key="1">
    <source>
        <dbReference type="ARBA" id="ARBA00004651"/>
    </source>
</evidence>
<evidence type="ECO:0000313" key="10">
    <source>
        <dbReference type="EMBL" id="WIW70990.1"/>
    </source>
</evidence>
<feature type="transmembrane region" description="Helical" evidence="8">
    <location>
        <begin position="124"/>
        <end position="141"/>
    </location>
</feature>
<keyword evidence="7 8" id="KW-0472">Membrane</keyword>
<dbReference type="GO" id="GO:0005886">
    <property type="term" value="C:plasma membrane"/>
    <property type="evidence" value="ECO:0007669"/>
    <property type="project" value="UniProtKB-SubCell"/>
</dbReference>
<dbReference type="CDD" id="cd17320">
    <property type="entry name" value="MFS_MdfA_MDR_like"/>
    <property type="match status" value="1"/>
</dbReference>
<reference evidence="10" key="1">
    <citation type="submission" date="2023-03" db="EMBL/GenBank/DDBJ databases">
        <title>Selenobaculum gbiensis gen. nov. sp. nov., a new bacterium isolated from the gut microbiota of IBD patient.</title>
        <authorList>
            <person name="Yeo S."/>
            <person name="Park H."/>
            <person name="Huh C.S."/>
        </authorList>
    </citation>
    <scope>NUCLEOTIDE SEQUENCE</scope>
    <source>
        <strain evidence="10">ICN-92133</strain>
    </source>
</reference>
<keyword evidence="5 8" id="KW-0812">Transmembrane</keyword>
<feature type="transmembrane region" description="Helical" evidence="8">
    <location>
        <begin position="96"/>
        <end position="118"/>
    </location>
</feature>
<protein>
    <recommendedName>
        <fullName evidence="8">Bcr/CflA family efflux transporter</fullName>
    </recommendedName>
</protein>
<dbReference type="InterPro" id="IPR001958">
    <property type="entry name" value="Tet-R_TetA/multi-R_MdtG-like"/>
</dbReference>
<sequence>MTSHTSPTDQEREFLIWQSSFAKTFTKWLPVILGALTALAPLSIDMYLPSLPQLAGEFVTTTSLVQLSLTACLLGIAIGQMFAGPLSDMQGRRKPLLIGMAIFTLTSFACVFATSIWAFLLLRLIQGLAGSAGIVIARAIARDLYSGYELTKFFAMLMLVNGVAPIFAPVLGGQVLAVSSWRGVFIVLGLIGISLFLAVFFWCKESLPANRRLDSGITSSLKAFLSLLKQPYFMGHCFMQSCAFTALFAYISGSPFVLQNIYKVSPQTFGLIFGVNGLGLVIAGQLTGRLSGRFSDEKILHYGVWQAIIGSTLLAISLLNHAPLLFILIPLFFTVASLAIVGSSSFSLAMQAQGKMAGSAAALLGFFSNITGGAMAPLVGICGSYSALPMALLILCSEIAAGIFFWTMIHNKNSH</sequence>
<feature type="transmembrane region" description="Helical" evidence="8">
    <location>
        <begin position="64"/>
        <end position="84"/>
    </location>
</feature>
<feature type="transmembrane region" description="Helical" evidence="8">
    <location>
        <begin position="232"/>
        <end position="252"/>
    </location>
</feature>
<dbReference type="PROSITE" id="PS50850">
    <property type="entry name" value="MFS"/>
    <property type="match status" value="1"/>
</dbReference>
<organism evidence="10 11">
    <name type="scientific">Selenobaculum gibii</name>
    <dbReference type="NCBI Taxonomy" id="3054208"/>
    <lineage>
        <taxon>Bacteria</taxon>
        <taxon>Bacillati</taxon>
        <taxon>Bacillota</taxon>
        <taxon>Negativicutes</taxon>
        <taxon>Selenomonadales</taxon>
        <taxon>Selenomonadaceae</taxon>
        <taxon>Selenobaculum</taxon>
    </lineage>
</organism>
<dbReference type="Gene3D" id="1.20.1720.10">
    <property type="entry name" value="Multidrug resistance protein D"/>
    <property type="match status" value="1"/>
</dbReference>
<comment type="subcellular location">
    <subcellularLocation>
        <location evidence="1 8">Cell membrane</location>
        <topology evidence="1 8">Multi-pass membrane protein</topology>
    </subcellularLocation>
</comment>
<dbReference type="PRINTS" id="PR01035">
    <property type="entry name" value="TCRTETA"/>
</dbReference>
<dbReference type="SUPFAM" id="SSF103473">
    <property type="entry name" value="MFS general substrate transporter"/>
    <property type="match status" value="1"/>
</dbReference>
<name>A0A9Y2AG12_9FIRM</name>
<evidence type="ECO:0000256" key="3">
    <source>
        <dbReference type="ARBA" id="ARBA00022448"/>
    </source>
</evidence>
<feature type="domain" description="Major facilitator superfamily (MFS) profile" evidence="9">
    <location>
        <begin position="29"/>
        <end position="414"/>
    </location>
</feature>
<comment type="similarity">
    <text evidence="2 8">Belongs to the major facilitator superfamily. Bcr/CmlA family.</text>
</comment>
<evidence type="ECO:0000256" key="8">
    <source>
        <dbReference type="RuleBase" id="RU365088"/>
    </source>
</evidence>
<dbReference type="RefSeq" id="WP_147667079.1">
    <property type="nucleotide sequence ID" value="NZ_CP120678.1"/>
</dbReference>
<dbReference type="Proteomes" id="UP001243623">
    <property type="component" value="Chromosome"/>
</dbReference>
<accession>A0A9Y2AG12</accession>
<keyword evidence="3 8" id="KW-0813">Transport</keyword>
<dbReference type="InterPro" id="IPR036259">
    <property type="entry name" value="MFS_trans_sf"/>
</dbReference>
<dbReference type="EMBL" id="CP120678">
    <property type="protein sequence ID" value="WIW70990.1"/>
    <property type="molecule type" value="Genomic_DNA"/>
</dbReference>
<evidence type="ECO:0000313" key="11">
    <source>
        <dbReference type="Proteomes" id="UP001243623"/>
    </source>
</evidence>